<dbReference type="EMBL" id="CAJNOJ010000297">
    <property type="protein sequence ID" value="CAF1379737.1"/>
    <property type="molecule type" value="Genomic_DNA"/>
</dbReference>
<sequence>MSFSIENLPNFQQGFKNILNNINNIHEKVINLTKDVKVKAYTGCKERISRRLGCQSRCPGCGSKCSRPEPHEEEMYEPWFECQCVPNSCTCQRPVPKLLNTHATSHHIAQAFYGMAYYKVNTPVLELCYQHWKSGAMFVGDIKIAPLQKFYDQYHPDWCDNLHHLSTEGAACNESIPPAEQRRAWMIVRHVLVPHYASRGMVEEEHYDEKLYPSNVDALPADFKQNWNDTNDTPVTEEGIDPFWK</sequence>
<evidence type="ECO:0000313" key="1">
    <source>
        <dbReference type="EMBL" id="CAF1379737.1"/>
    </source>
</evidence>
<organism evidence="1 2">
    <name type="scientific">Adineta ricciae</name>
    <name type="common">Rotifer</name>
    <dbReference type="NCBI Taxonomy" id="249248"/>
    <lineage>
        <taxon>Eukaryota</taxon>
        <taxon>Metazoa</taxon>
        <taxon>Spiralia</taxon>
        <taxon>Gnathifera</taxon>
        <taxon>Rotifera</taxon>
        <taxon>Eurotatoria</taxon>
        <taxon>Bdelloidea</taxon>
        <taxon>Adinetida</taxon>
        <taxon>Adinetidae</taxon>
        <taxon>Adineta</taxon>
    </lineage>
</organism>
<dbReference type="OrthoDB" id="10057514at2759"/>
<accession>A0A815JJ58</accession>
<name>A0A815JJ58_ADIRI</name>
<protein>
    <submittedName>
        <fullName evidence="1">Uncharacterized protein</fullName>
    </submittedName>
</protein>
<dbReference type="Proteomes" id="UP000663852">
    <property type="component" value="Unassembled WGS sequence"/>
</dbReference>
<evidence type="ECO:0000313" key="2">
    <source>
        <dbReference type="Proteomes" id="UP000663852"/>
    </source>
</evidence>
<dbReference type="AlphaFoldDB" id="A0A815JJ58"/>
<reference evidence="1" key="1">
    <citation type="submission" date="2021-02" db="EMBL/GenBank/DDBJ databases">
        <authorList>
            <person name="Nowell W R."/>
        </authorList>
    </citation>
    <scope>NUCLEOTIDE SEQUENCE</scope>
</reference>
<proteinExistence type="predicted"/>
<gene>
    <name evidence="1" type="ORF">EDS130_LOCUS34856</name>
</gene>
<comment type="caution">
    <text evidence="1">The sequence shown here is derived from an EMBL/GenBank/DDBJ whole genome shotgun (WGS) entry which is preliminary data.</text>
</comment>